<dbReference type="PROSITE" id="PS51898">
    <property type="entry name" value="TYR_RECOMBINASE"/>
    <property type="match status" value="1"/>
</dbReference>
<dbReference type="EMBL" id="LWGR01000021">
    <property type="protein sequence ID" value="KZM68672.1"/>
    <property type="molecule type" value="Genomic_DNA"/>
</dbReference>
<evidence type="ECO:0000256" key="2">
    <source>
        <dbReference type="ARBA" id="ARBA00023125"/>
    </source>
</evidence>
<evidence type="ECO:0000256" key="3">
    <source>
        <dbReference type="ARBA" id="ARBA00023172"/>
    </source>
</evidence>
<feature type="domain" description="Tyr recombinase" evidence="5">
    <location>
        <begin position="260"/>
        <end position="453"/>
    </location>
</feature>
<dbReference type="GO" id="GO:0003677">
    <property type="term" value="F:DNA binding"/>
    <property type="evidence" value="ECO:0007669"/>
    <property type="project" value="UniProtKB-KW"/>
</dbReference>
<keyword evidence="7" id="KW-1185">Reference proteome</keyword>
<dbReference type="InterPro" id="IPR050090">
    <property type="entry name" value="Tyrosine_recombinase_XerCD"/>
</dbReference>
<comment type="similarity">
    <text evidence="1">Belongs to the 'phage' integrase family.</text>
</comment>
<name>A0A164HNY2_9NOCA</name>
<evidence type="ECO:0000256" key="1">
    <source>
        <dbReference type="ARBA" id="ARBA00008857"/>
    </source>
</evidence>
<organism evidence="6 7">
    <name type="scientific">Nocardia terpenica</name>
    <dbReference type="NCBI Taxonomy" id="455432"/>
    <lineage>
        <taxon>Bacteria</taxon>
        <taxon>Bacillati</taxon>
        <taxon>Actinomycetota</taxon>
        <taxon>Actinomycetes</taxon>
        <taxon>Mycobacteriales</taxon>
        <taxon>Nocardiaceae</taxon>
        <taxon>Nocardia</taxon>
    </lineage>
</organism>
<feature type="region of interest" description="Disordered" evidence="4">
    <location>
        <begin position="1"/>
        <end position="20"/>
    </location>
</feature>
<comment type="caution">
    <text evidence="6">The sequence shown here is derived from an EMBL/GenBank/DDBJ whole genome shotgun (WGS) entry which is preliminary data.</text>
</comment>
<dbReference type="PANTHER" id="PTHR30349:SF41">
    <property type="entry name" value="INTEGRASE_RECOMBINASE PROTEIN MJ0367-RELATED"/>
    <property type="match status" value="1"/>
</dbReference>
<dbReference type="SUPFAM" id="SSF56349">
    <property type="entry name" value="DNA breaking-rejoining enzymes"/>
    <property type="match status" value="1"/>
</dbReference>
<dbReference type="InterPro" id="IPR002104">
    <property type="entry name" value="Integrase_catalytic"/>
</dbReference>
<dbReference type="InterPro" id="IPR010998">
    <property type="entry name" value="Integrase_recombinase_N"/>
</dbReference>
<evidence type="ECO:0000256" key="4">
    <source>
        <dbReference type="SAM" id="MobiDB-lite"/>
    </source>
</evidence>
<dbReference type="CDD" id="cd01189">
    <property type="entry name" value="INT_ICEBs1_C_like"/>
    <property type="match status" value="1"/>
</dbReference>
<dbReference type="InterPro" id="IPR011010">
    <property type="entry name" value="DNA_brk_join_enz"/>
</dbReference>
<dbReference type="RefSeq" id="WP_067580493.1">
    <property type="nucleotide sequence ID" value="NZ_JABMCZ010000002.1"/>
</dbReference>
<dbReference type="AlphaFoldDB" id="A0A164HNY2"/>
<protein>
    <submittedName>
        <fullName evidence="6">Integrase</fullName>
    </submittedName>
</protein>
<dbReference type="InterPro" id="IPR013762">
    <property type="entry name" value="Integrase-like_cat_sf"/>
</dbReference>
<gene>
    <name evidence="6" type="ORF">AWN90_12655</name>
</gene>
<proteinExistence type="inferred from homology"/>
<evidence type="ECO:0000313" key="7">
    <source>
        <dbReference type="Proteomes" id="UP000076512"/>
    </source>
</evidence>
<keyword evidence="2" id="KW-0238">DNA-binding</keyword>
<keyword evidence="3" id="KW-0233">DNA recombination</keyword>
<dbReference type="Proteomes" id="UP000076512">
    <property type="component" value="Unassembled WGS sequence"/>
</dbReference>
<dbReference type="GO" id="GO:0015074">
    <property type="term" value="P:DNA integration"/>
    <property type="evidence" value="ECO:0007669"/>
    <property type="project" value="InterPro"/>
</dbReference>
<dbReference type="GO" id="GO:0006310">
    <property type="term" value="P:DNA recombination"/>
    <property type="evidence" value="ECO:0007669"/>
    <property type="project" value="UniProtKB-KW"/>
</dbReference>
<accession>A0A164HNY2</accession>
<evidence type="ECO:0000313" key="6">
    <source>
        <dbReference type="EMBL" id="KZM68672.1"/>
    </source>
</evidence>
<dbReference type="Gene3D" id="1.10.443.10">
    <property type="entry name" value="Intergrase catalytic core"/>
    <property type="match status" value="1"/>
</dbReference>
<evidence type="ECO:0000259" key="5">
    <source>
        <dbReference type="PROSITE" id="PS51898"/>
    </source>
</evidence>
<dbReference type="OrthoDB" id="4326943at2"/>
<reference evidence="6 7" key="1">
    <citation type="submission" date="2016-04" db="EMBL/GenBank/DDBJ databases">
        <authorList>
            <person name="Evans L.H."/>
            <person name="Alamgir A."/>
            <person name="Owens N."/>
            <person name="Weber N.D."/>
            <person name="Virtaneva K."/>
            <person name="Barbian K."/>
            <person name="Babar A."/>
            <person name="Rosenke K."/>
        </authorList>
    </citation>
    <scope>NUCLEOTIDE SEQUENCE [LARGE SCALE GENOMIC DNA]</scope>
    <source>
        <strain evidence="6 7">IFM 0406</strain>
    </source>
</reference>
<dbReference type="STRING" id="455432.AWN90_12655"/>
<dbReference type="Gene3D" id="1.10.150.130">
    <property type="match status" value="1"/>
</dbReference>
<sequence length="457" mass="51183">MTDPSATKTRTRRAEPIDKRTAKNGTVTYTFQVDVGAKPDGTRDRQRFTYRTFTEARREYRRITTEVAEGKYIRLTNLTVDEGCDEWLKGRRKIRRVTLSNYTRHLLPVRRFMGGKKLAQLTKADGDALVAWMLTKGRVDQRLTTRPDSLASRIAAFIAQHSEGISTREIRAEFPGKDIHTSLSALVRAGRIARTGRAMYTATELISATRGVKPVTVRSTLTALGAVVQSYVDQGALPRNVIALVERPSDEIPEDDDAAEAAKSWTVAEVERFREEARGHRLHACWLLSTYGARRSEVLGMRWTRFEDEKLKVRRGRVAIGTETEESLPKSRRSRRDLPPPADLADALRALKTLQKAECLALGIPWSDDRLIAVHEDGTPVRPEWYSDEFQRISKRAGLRRIPLKGLRNTSVSLMLALGIPVHIVAAWHGHDPAVALSIYSDAQPEDLKAAGAALFG</sequence>
<dbReference type="PANTHER" id="PTHR30349">
    <property type="entry name" value="PHAGE INTEGRASE-RELATED"/>
    <property type="match status" value="1"/>
</dbReference>